<dbReference type="Proteomes" id="UP000050794">
    <property type="component" value="Unassembled WGS sequence"/>
</dbReference>
<reference evidence="4" key="1">
    <citation type="submission" date="2016-06" db="UniProtKB">
        <authorList>
            <consortium name="WormBaseParasite"/>
        </authorList>
    </citation>
    <scope>IDENTIFICATION</scope>
</reference>
<feature type="compositionally biased region" description="Basic and acidic residues" evidence="1">
    <location>
        <begin position="66"/>
        <end position="75"/>
    </location>
</feature>
<evidence type="ECO:0000313" key="3">
    <source>
        <dbReference type="Proteomes" id="UP000050794"/>
    </source>
</evidence>
<reference evidence="2 3" key="2">
    <citation type="submission" date="2018-11" db="EMBL/GenBank/DDBJ databases">
        <authorList>
            <consortium name="Pathogen Informatics"/>
        </authorList>
    </citation>
    <scope>NUCLEOTIDE SEQUENCE [LARGE SCALE GENOMIC DNA]</scope>
</reference>
<feature type="compositionally biased region" description="Low complexity" evidence="1">
    <location>
        <begin position="53"/>
        <end position="65"/>
    </location>
</feature>
<name>A0A183TVA8_TOXCA</name>
<dbReference type="EMBL" id="UYWY01000061">
    <property type="protein sequence ID" value="VDM23775.1"/>
    <property type="molecule type" value="Genomic_DNA"/>
</dbReference>
<evidence type="ECO:0000256" key="1">
    <source>
        <dbReference type="SAM" id="MobiDB-lite"/>
    </source>
</evidence>
<dbReference type="AlphaFoldDB" id="A0A183TVA8"/>
<feature type="region of interest" description="Disordered" evidence="1">
    <location>
        <begin position="53"/>
        <end position="75"/>
    </location>
</feature>
<protein>
    <submittedName>
        <fullName evidence="2 4">Uncharacterized protein</fullName>
    </submittedName>
</protein>
<keyword evidence="3" id="KW-1185">Reference proteome</keyword>
<proteinExistence type="predicted"/>
<accession>A0A183TVA8</accession>
<sequence length="75" mass="8200">MNTSRAIIRGNHTQRSLSRQSIIGVYAAPHVQPRSSVSRSVYSIRQPSVSYALSTTSTSARSSQRSIHEALSKAQ</sequence>
<gene>
    <name evidence="2" type="ORF">TCNE_LOCUS178</name>
</gene>
<evidence type="ECO:0000313" key="2">
    <source>
        <dbReference type="EMBL" id="VDM23775.1"/>
    </source>
</evidence>
<dbReference type="WBParaSite" id="TCNE_0000017701-mRNA-1">
    <property type="protein sequence ID" value="TCNE_0000017701-mRNA-1"/>
    <property type="gene ID" value="TCNE_0000017701"/>
</dbReference>
<evidence type="ECO:0000313" key="4">
    <source>
        <dbReference type="WBParaSite" id="TCNE_0000017701-mRNA-1"/>
    </source>
</evidence>
<organism evidence="3 4">
    <name type="scientific">Toxocara canis</name>
    <name type="common">Canine roundworm</name>
    <dbReference type="NCBI Taxonomy" id="6265"/>
    <lineage>
        <taxon>Eukaryota</taxon>
        <taxon>Metazoa</taxon>
        <taxon>Ecdysozoa</taxon>
        <taxon>Nematoda</taxon>
        <taxon>Chromadorea</taxon>
        <taxon>Rhabditida</taxon>
        <taxon>Spirurina</taxon>
        <taxon>Ascaridomorpha</taxon>
        <taxon>Ascaridoidea</taxon>
        <taxon>Toxocaridae</taxon>
        <taxon>Toxocara</taxon>
    </lineage>
</organism>